<proteinExistence type="predicted"/>
<dbReference type="RefSeq" id="WP_268600865.1">
    <property type="nucleotide sequence ID" value="NZ_JAMDNP010000203.1"/>
</dbReference>
<dbReference type="Pfam" id="PF13021">
    <property type="entry name" value="DUF3885"/>
    <property type="match status" value="1"/>
</dbReference>
<dbReference type="EMBL" id="JAMDNP010000203">
    <property type="protein sequence ID" value="MCY9765173.1"/>
    <property type="molecule type" value="Genomic_DNA"/>
</dbReference>
<keyword evidence="3" id="KW-1185">Reference proteome</keyword>
<name>A0ABT4H857_PAEAL</name>
<dbReference type="Proteomes" id="UP001527181">
    <property type="component" value="Unassembled WGS sequence"/>
</dbReference>
<protein>
    <submittedName>
        <fullName evidence="2">DUF3885 domain-containing protein</fullName>
    </submittedName>
</protein>
<sequence length="215" mass="25252">MENIYLDELLLSDFSGIELKSPLFYNAQVGIRFEAGGDIDVPEKRVQQVKHRAVTLFDAVNQDNDDIYFVLFMDCWDEQQVASFENDVLKVFETFISGLDVKQVCKKEQEYRYKDRDEDDDTVTIRYCAKVKVQDLIIDNLIRAVANRTIGNEVSSIIGDIFLINKTKKIIFYLYDDRGFDIVAVNKEMLMSIYEQYNDWILDFDRERIKEIFGK</sequence>
<evidence type="ECO:0000259" key="1">
    <source>
        <dbReference type="Pfam" id="PF13021"/>
    </source>
</evidence>
<organism evidence="2 3">
    <name type="scientific">Paenibacillus alvei</name>
    <name type="common">Bacillus alvei</name>
    <dbReference type="NCBI Taxonomy" id="44250"/>
    <lineage>
        <taxon>Bacteria</taxon>
        <taxon>Bacillati</taxon>
        <taxon>Bacillota</taxon>
        <taxon>Bacilli</taxon>
        <taxon>Bacillales</taxon>
        <taxon>Paenibacillaceae</taxon>
        <taxon>Paenibacillus</taxon>
    </lineage>
</organism>
<feature type="domain" description="DUF3885" evidence="1">
    <location>
        <begin position="7"/>
        <end position="205"/>
    </location>
</feature>
<evidence type="ECO:0000313" key="2">
    <source>
        <dbReference type="EMBL" id="MCY9765173.1"/>
    </source>
</evidence>
<evidence type="ECO:0000313" key="3">
    <source>
        <dbReference type="Proteomes" id="UP001527181"/>
    </source>
</evidence>
<dbReference type="InterPro" id="IPR024976">
    <property type="entry name" value="DUF3885"/>
</dbReference>
<reference evidence="2 3" key="1">
    <citation type="submission" date="2022-05" db="EMBL/GenBank/DDBJ databases">
        <title>Genome Sequencing of Bee-Associated Microbes.</title>
        <authorList>
            <person name="Dunlap C."/>
        </authorList>
    </citation>
    <scope>NUCLEOTIDE SEQUENCE [LARGE SCALE GENOMIC DNA]</scope>
    <source>
        <strain evidence="2 3">NRRL B-04010</strain>
    </source>
</reference>
<comment type="caution">
    <text evidence="2">The sequence shown here is derived from an EMBL/GenBank/DDBJ whole genome shotgun (WGS) entry which is preliminary data.</text>
</comment>
<accession>A0ABT4H857</accession>
<gene>
    <name evidence="2" type="ORF">M5X12_32265</name>
</gene>